<evidence type="ECO:0000256" key="1">
    <source>
        <dbReference type="SAM" id="MobiDB-lite"/>
    </source>
</evidence>
<name>A0ABX6GTG3_9GAMM</name>
<dbReference type="RefSeq" id="WP_160031156.1">
    <property type="nucleotide sequence ID" value="NZ_CP041764.1"/>
</dbReference>
<protein>
    <submittedName>
        <fullName evidence="2">Uncharacterized protein</fullName>
    </submittedName>
</protein>
<reference evidence="2 3" key="1">
    <citation type="submission" date="2019-07" db="EMBL/GenBank/DDBJ databases">
        <title>Serratia dokdonensis sp. nov., an elicitor of systemic resistance in Nicotiana Tabacum.</title>
        <authorList>
            <person name="Son J.-S."/>
            <person name="Hwang Y.-J."/>
            <person name="Lee S.-Y."/>
            <person name="Ghim S.-Y."/>
        </authorList>
    </citation>
    <scope>NUCLEOTIDE SEQUENCE [LARGE SCALE GENOMIC DNA]</scope>
    <source>
        <strain evidence="2 3">KUDC3025</strain>
    </source>
</reference>
<evidence type="ECO:0000313" key="2">
    <source>
        <dbReference type="EMBL" id="QHA89567.1"/>
    </source>
</evidence>
<proteinExistence type="predicted"/>
<dbReference type="Proteomes" id="UP000430368">
    <property type="component" value="Chromosome"/>
</dbReference>
<sequence length="92" mass="9631">MRVDPESLVEPDDGTYEYDFRLMQAAGGLSLYNVGHNLAHVTGTTPADQAGLQLYVGCTVIDSAGASAPSSNVNGSWGEPAAQQTKKSKSTK</sequence>
<keyword evidence="3" id="KW-1185">Reference proteome</keyword>
<accession>A0ABX6GTG3</accession>
<feature type="region of interest" description="Disordered" evidence="1">
    <location>
        <begin position="67"/>
        <end position="92"/>
    </location>
</feature>
<organism evidence="2 3">
    <name type="scientific">Serratia rhizosphaerae</name>
    <dbReference type="NCBI Taxonomy" id="2597702"/>
    <lineage>
        <taxon>Bacteria</taxon>
        <taxon>Pseudomonadati</taxon>
        <taxon>Pseudomonadota</taxon>
        <taxon>Gammaproteobacteria</taxon>
        <taxon>Enterobacterales</taxon>
        <taxon>Yersiniaceae</taxon>
        <taxon>Serratia</taxon>
    </lineage>
</organism>
<gene>
    <name evidence="2" type="ORF">FO014_22690</name>
</gene>
<dbReference type="EMBL" id="CP041764">
    <property type="protein sequence ID" value="QHA89567.1"/>
    <property type="molecule type" value="Genomic_DNA"/>
</dbReference>
<evidence type="ECO:0000313" key="3">
    <source>
        <dbReference type="Proteomes" id="UP000430368"/>
    </source>
</evidence>